<dbReference type="EMBL" id="JAEPRQ010000008">
    <property type="protein sequence ID" value="MBK4217600.1"/>
    <property type="molecule type" value="Genomic_DNA"/>
</dbReference>
<gene>
    <name evidence="4" type="ORF">JJJ17_16845</name>
</gene>
<dbReference type="RefSeq" id="WP_200688502.1">
    <property type="nucleotide sequence ID" value="NZ_JAEPRQ010000008.1"/>
</dbReference>
<organism evidence="4 5">
    <name type="scientific">Paracoccus caeni</name>
    <dbReference type="NCBI Taxonomy" id="657651"/>
    <lineage>
        <taxon>Bacteria</taxon>
        <taxon>Pseudomonadati</taxon>
        <taxon>Pseudomonadota</taxon>
        <taxon>Alphaproteobacteria</taxon>
        <taxon>Rhodobacterales</taxon>
        <taxon>Paracoccaceae</taxon>
        <taxon>Paracoccus</taxon>
    </lineage>
</organism>
<evidence type="ECO:0000256" key="3">
    <source>
        <dbReference type="RuleBase" id="RU004046"/>
    </source>
</evidence>
<keyword evidence="5" id="KW-1185">Reference proteome</keyword>
<comment type="similarity">
    <text evidence="3">Belongs to the bacterial glucokinase family.</text>
</comment>
<accession>A0A934SHM3</accession>
<dbReference type="InterPro" id="IPR050201">
    <property type="entry name" value="Bacterial_glucokinase"/>
</dbReference>
<keyword evidence="1" id="KW-0808">Transferase</keyword>
<protein>
    <submittedName>
        <fullName evidence="4">ROK family protein</fullName>
    </submittedName>
</protein>
<evidence type="ECO:0000313" key="4">
    <source>
        <dbReference type="EMBL" id="MBK4217600.1"/>
    </source>
</evidence>
<proteinExistence type="inferred from homology"/>
<dbReference type="SUPFAM" id="SSF53067">
    <property type="entry name" value="Actin-like ATPase domain"/>
    <property type="match status" value="1"/>
</dbReference>
<dbReference type="AlphaFoldDB" id="A0A934SHM3"/>
<comment type="caution">
    <text evidence="4">The sequence shown here is derived from an EMBL/GenBank/DDBJ whole genome shotgun (WGS) entry which is preliminary data.</text>
</comment>
<evidence type="ECO:0000313" key="5">
    <source>
        <dbReference type="Proteomes" id="UP000640485"/>
    </source>
</evidence>
<dbReference type="InterPro" id="IPR003836">
    <property type="entry name" value="Glucokinase"/>
</dbReference>
<evidence type="ECO:0000256" key="2">
    <source>
        <dbReference type="ARBA" id="ARBA00022777"/>
    </source>
</evidence>
<dbReference type="GO" id="GO:0004340">
    <property type="term" value="F:glucokinase activity"/>
    <property type="evidence" value="ECO:0007669"/>
    <property type="project" value="InterPro"/>
</dbReference>
<dbReference type="GO" id="GO:0005536">
    <property type="term" value="F:D-glucose binding"/>
    <property type="evidence" value="ECO:0007669"/>
    <property type="project" value="InterPro"/>
</dbReference>
<dbReference type="Pfam" id="PF02685">
    <property type="entry name" value="Glucokinase"/>
    <property type="match status" value="1"/>
</dbReference>
<dbReference type="PANTHER" id="PTHR47690:SF1">
    <property type="entry name" value="GLUCOKINASE"/>
    <property type="match status" value="1"/>
</dbReference>
<dbReference type="Proteomes" id="UP000640485">
    <property type="component" value="Unassembled WGS sequence"/>
</dbReference>
<sequence>MAMLLGDVGGTNARFALARNGVIDRETVTRYRGDDFPTFDEVVARFLQEQGQPRITSVCIAAAGPVSGGRASLTNRDWDMTEDGLAKLTDADQVRLINDLTALGYATPALRGDGVRVLRDAPADRARNGQSLVVGLGTGFNVCAVRALPTGGIVAMEAEEGHTQLPANVYRRLVDLLGAEATDRFFSTEELFAGRGLSHLHAARTRTAPARGEDIARAAESGEAEAVATYDLFTDLVGLLCRELSMRFMPLDGLFLAGSVGRSIADRMDRFETSFLDEPYMRHIPENTPIFLILDDMAALHGCLAALS</sequence>
<dbReference type="GO" id="GO:0005524">
    <property type="term" value="F:ATP binding"/>
    <property type="evidence" value="ECO:0007669"/>
    <property type="project" value="InterPro"/>
</dbReference>
<dbReference type="PANTHER" id="PTHR47690">
    <property type="entry name" value="GLUCOKINASE"/>
    <property type="match status" value="1"/>
</dbReference>
<dbReference type="Gene3D" id="3.40.367.20">
    <property type="match status" value="1"/>
</dbReference>
<dbReference type="InterPro" id="IPR043129">
    <property type="entry name" value="ATPase_NBD"/>
</dbReference>
<keyword evidence="2" id="KW-0418">Kinase</keyword>
<name>A0A934SHM3_9RHOB</name>
<dbReference type="GO" id="GO:0005829">
    <property type="term" value="C:cytosol"/>
    <property type="evidence" value="ECO:0007669"/>
    <property type="project" value="TreeGrafter"/>
</dbReference>
<dbReference type="Gene3D" id="3.30.420.40">
    <property type="match status" value="1"/>
</dbReference>
<evidence type="ECO:0000256" key="1">
    <source>
        <dbReference type="ARBA" id="ARBA00022679"/>
    </source>
</evidence>
<dbReference type="GO" id="GO:0006096">
    <property type="term" value="P:glycolytic process"/>
    <property type="evidence" value="ECO:0007669"/>
    <property type="project" value="InterPro"/>
</dbReference>
<dbReference type="CDD" id="cd24008">
    <property type="entry name" value="ASKHA_NBD_GLK"/>
    <property type="match status" value="1"/>
</dbReference>
<reference evidence="4" key="1">
    <citation type="submission" date="2021-01" db="EMBL/GenBank/DDBJ databases">
        <title>Paracoccus amoyensis sp. nov., isolated from the surface seawater along the coast of Xiamen Island, China.</title>
        <authorList>
            <person name="Lyu L."/>
        </authorList>
    </citation>
    <scope>NUCLEOTIDE SEQUENCE</scope>
    <source>
        <strain evidence="4">MJ17</strain>
    </source>
</reference>